<dbReference type="Gene3D" id="1.20.5.170">
    <property type="match status" value="1"/>
</dbReference>
<dbReference type="Proteomes" id="UP001209878">
    <property type="component" value="Unassembled WGS sequence"/>
</dbReference>
<protein>
    <submittedName>
        <fullName evidence="2">Uncharacterized protein</fullName>
    </submittedName>
</protein>
<reference evidence="2" key="1">
    <citation type="journal article" date="2023" name="Mol. Biol. Evol.">
        <title>Third-Generation Sequencing Reveals the Adaptive Role of the Epigenome in Three Deep-Sea Polychaetes.</title>
        <authorList>
            <person name="Perez M."/>
            <person name="Aroh O."/>
            <person name="Sun Y."/>
            <person name="Lan Y."/>
            <person name="Juniper S.K."/>
            <person name="Young C.R."/>
            <person name="Angers B."/>
            <person name="Qian P.Y."/>
        </authorList>
    </citation>
    <scope>NUCLEOTIDE SEQUENCE</scope>
    <source>
        <strain evidence="2">R07B-5</strain>
    </source>
</reference>
<feature type="region of interest" description="Disordered" evidence="1">
    <location>
        <begin position="143"/>
        <end position="187"/>
    </location>
</feature>
<evidence type="ECO:0000313" key="3">
    <source>
        <dbReference type="Proteomes" id="UP001209878"/>
    </source>
</evidence>
<dbReference type="EMBL" id="JAODUO010008183">
    <property type="protein sequence ID" value="KAK2138249.1"/>
    <property type="molecule type" value="Genomic_DNA"/>
</dbReference>
<accession>A0AAD9MPK3</accession>
<feature type="compositionally biased region" description="Polar residues" evidence="1">
    <location>
        <begin position="150"/>
        <end position="165"/>
    </location>
</feature>
<proteinExistence type="predicted"/>
<comment type="caution">
    <text evidence="2">The sequence shown here is derived from an EMBL/GenBank/DDBJ whole genome shotgun (WGS) entry which is preliminary data.</text>
</comment>
<keyword evidence="3" id="KW-1185">Reference proteome</keyword>
<dbReference type="AlphaFoldDB" id="A0AAD9MPK3"/>
<evidence type="ECO:0000313" key="2">
    <source>
        <dbReference type="EMBL" id="KAK2138249.1"/>
    </source>
</evidence>
<gene>
    <name evidence="2" type="ORF">NP493_8194g00002</name>
</gene>
<sequence>MRGELTDNSKFKLDGRHTIARRKMSKNDRLLDTTETVHSSFIDGIQDLKHVETNDVLHHVGKSDGDIENRKIQTSEAKFPKDESQDATHWKELLLLHLDLIQQKREMCCAAKLRHSPEKAVTLKCRLERMDRRMALLRQQKFHSNGFPMTPQQTQCDVSTGSPAASPSLLPVKSKTSLVDTRERSLG</sequence>
<organism evidence="2 3">
    <name type="scientific">Ridgeia piscesae</name>
    <name type="common">Tubeworm</name>
    <dbReference type="NCBI Taxonomy" id="27915"/>
    <lineage>
        <taxon>Eukaryota</taxon>
        <taxon>Metazoa</taxon>
        <taxon>Spiralia</taxon>
        <taxon>Lophotrochozoa</taxon>
        <taxon>Annelida</taxon>
        <taxon>Polychaeta</taxon>
        <taxon>Sedentaria</taxon>
        <taxon>Canalipalpata</taxon>
        <taxon>Sabellida</taxon>
        <taxon>Siboglinidae</taxon>
        <taxon>Ridgeia</taxon>
    </lineage>
</organism>
<evidence type="ECO:0000256" key="1">
    <source>
        <dbReference type="SAM" id="MobiDB-lite"/>
    </source>
</evidence>
<name>A0AAD9MPK3_RIDPI</name>